<dbReference type="AlphaFoldDB" id="A0A1C6S8Q4"/>
<accession>A0A1C6S8Q4</accession>
<organism evidence="1 2">
    <name type="scientific">Micromonospora rhizosphaerae</name>
    <dbReference type="NCBI Taxonomy" id="568872"/>
    <lineage>
        <taxon>Bacteria</taxon>
        <taxon>Bacillati</taxon>
        <taxon>Actinomycetota</taxon>
        <taxon>Actinomycetes</taxon>
        <taxon>Micromonosporales</taxon>
        <taxon>Micromonosporaceae</taxon>
        <taxon>Micromonospora</taxon>
    </lineage>
</organism>
<dbReference type="STRING" id="568872.GA0070624_3191"/>
<evidence type="ECO:0000313" key="2">
    <source>
        <dbReference type="Proteomes" id="UP000199413"/>
    </source>
</evidence>
<keyword evidence="2" id="KW-1185">Reference proteome</keyword>
<sequence length="39" mass="4303">MTAHTFMSDDAVIANIDAMRASEGHLIHRPRSSTDTGCW</sequence>
<reference evidence="2" key="1">
    <citation type="submission" date="2016-06" db="EMBL/GenBank/DDBJ databases">
        <authorList>
            <person name="Varghese N."/>
            <person name="Submissions Spin"/>
        </authorList>
    </citation>
    <scope>NUCLEOTIDE SEQUENCE [LARGE SCALE GENOMIC DNA]</scope>
    <source>
        <strain evidence="2">DSM 45431</strain>
    </source>
</reference>
<dbReference type="Proteomes" id="UP000199413">
    <property type="component" value="Unassembled WGS sequence"/>
</dbReference>
<evidence type="ECO:0000313" key="1">
    <source>
        <dbReference type="EMBL" id="SCL25858.1"/>
    </source>
</evidence>
<gene>
    <name evidence="1" type="ORF">GA0070624_3191</name>
</gene>
<proteinExistence type="predicted"/>
<protein>
    <submittedName>
        <fullName evidence="1">Uncharacterized protein</fullName>
    </submittedName>
</protein>
<name>A0A1C6S8Q4_9ACTN</name>
<dbReference type="EMBL" id="FMHV01000002">
    <property type="protein sequence ID" value="SCL25858.1"/>
    <property type="molecule type" value="Genomic_DNA"/>
</dbReference>